<keyword evidence="2" id="KW-1003">Cell membrane</keyword>
<evidence type="ECO:0000256" key="7">
    <source>
        <dbReference type="SAM" id="Phobius"/>
    </source>
</evidence>
<evidence type="ECO:0000256" key="5">
    <source>
        <dbReference type="ARBA" id="ARBA00023136"/>
    </source>
</evidence>
<dbReference type="GO" id="GO:0015081">
    <property type="term" value="F:sodium ion transmembrane transporter activity"/>
    <property type="evidence" value="ECO:0007669"/>
    <property type="project" value="InterPro"/>
</dbReference>
<comment type="caution">
    <text evidence="8">The sequence shown here is derived from an EMBL/GenBank/DDBJ whole genome shotgun (WGS) entry which is preliminary data.</text>
</comment>
<protein>
    <submittedName>
        <fullName evidence="8">DUF3887 domain-containing protein</fullName>
    </submittedName>
</protein>
<dbReference type="GO" id="GO:0005886">
    <property type="term" value="C:plasma membrane"/>
    <property type="evidence" value="ECO:0007669"/>
    <property type="project" value="UniProtKB-SubCell"/>
</dbReference>
<evidence type="ECO:0000256" key="6">
    <source>
        <dbReference type="SAM" id="MobiDB-lite"/>
    </source>
</evidence>
<dbReference type="AlphaFoldDB" id="A0A9D1PC94"/>
<comment type="subcellular location">
    <subcellularLocation>
        <location evidence="1">Cell membrane</location>
    </subcellularLocation>
</comment>
<feature type="transmembrane region" description="Helical" evidence="7">
    <location>
        <begin position="151"/>
        <end position="173"/>
    </location>
</feature>
<evidence type="ECO:0000256" key="4">
    <source>
        <dbReference type="ARBA" id="ARBA00022989"/>
    </source>
</evidence>
<evidence type="ECO:0000313" key="8">
    <source>
        <dbReference type="EMBL" id="HIV38106.1"/>
    </source>
</evidence>
<dbReference type="NCBIfam" id="TIGR01195">
    <property type="entry name" value="oadG_fam"/>
    <property type="match status" value="1"/>
</dbReference>
<dbReference type="Proteomes" id="UP000886814">
    <property type="component" value="Unassembled WGS sequence"/>
</dbReference>
<accession>A0A9D1PC94</accession>
<reference evidence="8" key="2">
    <citation type="submission" date="2021-04" db="EMBL/GenBank/DDBJ databases">
        <authorList>
            <person name="Gilroy R."/>
        </authorList>
    </citation>
    <scope>NUCLEOTIDE SEQUENCE</scope>
    <source>
        <strain evidence="8">CHK195-9823</strain>
    </source>
</reference>
<evidence type="ECO:0000256" key="1">
    <source>
        <dbReference type="ARBA" id="ARBA00004236"/>
    </source>
</evidence>
<evidence type="ECO:0000256" key="3">
    <source>
        <dbReference type="ARBA" id="ARBA00022692"/>
    </source>
</evidence>
<evidence type="ECO:0000256" key="2">
    <source>
        <dbReference type="ARBA" id="ARBA00022475"/>
    </source>
</evidence>
<evidence type="ECO:0000313" key="9">
    <source>
        <dbReference type="Proteomes" id="UP000886814"/>
    </source>
</evidence>
<keyword evidence="4 7" id="KW-1133">Transmembrane helix</keyword>
<reference evidence="8" key="1">
    <citation type="journal article" date="2021" name="PeerJ">
        <title>Extensive microbial diversity within the chicken gut microbiome revealed by metagenomics and culture.</title>
        <authorList>
            <person name="Gilroy R."/>
            <person name="Ravi A."/>
            <person name="Getino M."/>
            <person name="Pursley I."/>
            <person name="Horton D.L."/>
            <person name="Alikhan N.F."/>
            <person name="Baker D."/>
            <person name="Gharbi K."/>
            <person name="Hall N."/>
            <person name="Watson M."/>
            <person name="Adriaenssens E.M."/>
            <person name="Foster-Nyarko E."/>
            <person name="Jarju S."/>
            <person name="Secka A."/>
            <person name="Antonio M."/>
            <person name="Oren A."/>
            <person name="Chaudhuri R.R."/>
            <person name="La Ragione R."/>
            <person name="Hildebrand F."/>
            <person name="Pallen M.J."/>
        </authorList>
    </citation>
    <scope>NUCLEOTIDE SEQUENCE</scope>
    <source>
        <strain evidence="8">CHK195-9823</strain>
    </source>
</reference>
<organism evidence="8 9">
    <name type="scientific">Candidatus Blautia stercorigallinarum</name>
    <dbReference type="NCBI Taxonomy" id="2838501"/>
    <lineage>
        <taxon>Bacteria</taxon>
        <taxon>Bacillati</taxon>
        <taxon>Bacillota</taxon>
        <taxon>Clostridia</taxon>
        <taxon>Lachnospirales</taxon>
        <taxon>Lachnospiraceae</taxon>
        <taxon>Blautia</taxon>
    </lineage>
</organism>
<keyword evidence="5 7" id="KW-0472">Membrane</keyword>
<dbReference type="PROSITE" id="PS51257">
    <property type="entry name" value="PROKAR_LIPOPROTEIN"/>
    <property type="match status" value="1"/>
</dbReference>
<name>A0A9D1PC94_9FIRM</name>
<dbReference type="Gene3D" id="3.10.450.590">
    <property type="match status" value="1"/>
</dbReference>
<dbReference type="InterPro" id="IPR005899">
    <property type="entry name" value="Na_pump_deCOase"/>
</dbReference>
<dbReference type="GO" id="GO:0036376">
    <property type="term" value="P:sodium ion export across plasma membrane"/>
    <property type="evidence" value="ECO:0007669"/>
    <property type="project" value="InterPro"/>
</dbReference>
<sequence length="261" mass="28602">MKQIGKKLGGLVSLGILTLSMTGCMGSQEEINETVMNNLYSTTTSTMETLVAYDNATMEQAIEENPNMDDFTKSAFQAWMDSSEELGAYIGFEDVDPQEAVKKDGSNYVVDLEAEFENGMADVEMVYDSKLNADSIGFSPQYTMGEKMQSAVMNTIVGLGTVFIILFFLCYVIDALKFVPGWVDAVGKKFKKQQPGETQEAVETVQPVQTPAAAPEVSEEEETDDLELVAVIAAAIAASENTSPDSFVVRSIRKSKKNNWR</sequence>
<gene>
    <name evidence="8" type="ORF">H9747_03785</name>
</gene>
<dbReference type="EMBL" id="DXIQ01000023">
    <property type="protein sequence ID" value="HIV38106.1"/>
    <property type="molecule type" value="Genomic_DNA"/>
</dbReference>
<keyword evidence="3 7" id="KW-0812">Transmembrane</keyword>
<dbReference type="Pfam" id="PF04277">
    <property type="entry name" value="OAD_gamma"/>
    <property type="match status" value="1"/>
</dbReference>
<proteinExistence type="predicted"/>
<feature type="region of interest" description="Disordered" evidence="6">
    <location>
        <begin position="196"/>
        <end position="223"/>
    </location>
</feature>